<sequence>MFTTAGCSEAAGVRRLSLRALQRYQKTGRYQSQTERLSTGQDEQATGVRLLEEGLCEKANGRPLNRSSEASMGGQK</sequence>
<dbReference type="EMBL" id="FP929122">
    <property type="protein sequence ID" value="CBX94435.1"/>
    <property type="molecule type" value="Genomic_DNA"/>
</dbReference>
<dbReference type="InParanoid" id="E4ZSQ5"/>
<dbReference type="VEuPathDB" id="FungiDB:LEMA_P121990.1"/>
<protein>
    <submittedName>
        <fullName evidence="2">Predicted protein</fullName>
    </submittedName>
</protein>
<evidence type="ECO:0000313" key="3">
    <source>
        <dbReference type="Proteomes" id="UP000002668"/>
    </source>
</evidence>
<keyword evidence="3" id="KW-1185">Reference proteome</keyword>
<evidence type="ECO:0000256" key="1">
    <source>
        <dbReference type="SAM" id="MobiDB-lite"/>
    </source>
</evidence>
<dbReference type="AlphaFoldDB" id="E4ZSQ5"/>
<organism evidence="3">
    <name type="scientific">Leptosphaeria maculans (strain JN3 / isolate v23.1.3 / race Av1-4-5-6-7-8)</name>
    <name type="common">Blackleg fungus</name>
    <name type="synonym">Phoma lingam</name>
    <dbReference type="NCBI Taxonomy" id="985895"/>
    <lineage>
        <taxon>Eukaryota</taxon>
        <taxon>Fungi</taxon>
        <taxon>Dikarya</taxon>
        <taxon>Ascomycota</taxon>
        <taxon>Pezizomycotina</taxon>
        <taxon>Dothideomycetes</taxon>
        <taxon>Pleosporomycetidae</taxon>
        <taxon>Pleosporales</taxon>
        <taxon>Pleosporineae</taxon>
        <taxon>Leptosphaeriaceae</taxon>
        <taxon>Plenodomus</taxon>
        <taxon>Plenodomus lingam/Leptosphaeria maculans species complex</taxon>
    </lineage>
</organism>
<reference evidence="3" key="1">
    <citation type="journal article" date="2011" name="Nat. Commun.">
        <title>Effector diversification within compartments of the Leptosphaeria maculans genome affected by Repeat-Induced Point mutations.</title>
        <authorList>
            <person name="Rouxel T."/>
            <person name="Grandaubert J."/>
            <person name="Hane J.K."/>
            <person name="Hoede C."/>
            <person name="van de Wouw A.P."/>
            <person name="Couloux A."/>
            <person name="Dominguez V."/>
            <person name="Anthouard V."/>
            <person name="Bally P."/>
            <person name="Bourras S."/>
            <person name="Cozijnsen A.J."/>
            <person name="Ciuffetti L.M."/>
            <person name="Degrave A."/>
            <person name="Dilmaghani A."/>
            <person name="Duret L."/>
            <person name="Fudal I."/>
            <person name="Goodwin S.B."/>
            <person name="Gout L."/>
            <person name="Glaser N."/>
            <person name="Linglin J."/>
            <person name="Kema G.H.J."/>
            <person name="Lapalu N."/>
            <person name="Lawrence C.B."/>
            <person name="May K."/>
            <person name="Meyer M."/>
            <person name="Ollivier B."/>
            <person name="Poulain J."/>
            <person name="Schoch C.L."/>
            <person name="Simon A."/>
            <person name="Spatafora J.W."/>
            <person name="Stachowiak A."/>
            <person name="Turgeon B.G."/>
            <person name="Tyler B.M."/>
            <person name="Vincent D."/>
            <person name="Weissenbach J."/>
            <person name="Amselem J."/>
            <person name="Quesneville H."/>
            <person name="Oliver R.P."/>
            <person name="Wincker P."/>
            <person name="Balesdent M.-H."/>
            <person name="Howlett B.J."/>
        </authorList>
    </citation>
    <scope>NUCLEOTIDE SEQUENCE [LARGE SCALE GENOMIC DNA]</scope>
    <source>
        <strain evidence="3">JN3 / isolate v23.1.3 / race Av1-4-5-6-7-8</strain>
    </source>
</reference>
<accession>E4ZSQ5</accession>
<evidence type="ECO:0000313" key="2">
    <source>
        <dbReference type="EMBL" id="CBX94435.1"/>
    </source>
</evidence>
<feature type="region of interest" description="Disordered" evidence="1">
    <location>
        <begin position="54"/>
        <end position="76"/>
    </location>
</feature>
<dbReference type="Proteomes" id="UP000002668">
    <property type="component" value="Genome"/>
</dbReference>
<gene>
    <name evidence="2" type="ORF">LEMA_P121990.1</name>
</gene>
<proteinExistence type="predicted"/>
<name>E4ZSQ5_LEPMJ</name>
<dbReference type="HOGENOM" id="CLU_2654940_0_0_1"/>